<gene>
    <name evidence="2" type="ORF">AMIV_057</name>
</gene>
<dbReference type="RefSeq" id="YP_009021134.1">
    <property type="nucleotide sequence ID" value="NC_023848.1"/>
</dbReference>
<evidence type="ECO:0000313" key="2">
    <source>
        <dbReference type="EMBL" id="AHL67550.1"/>
    </source>
</evidence>
<protein>
    <submittedName>
        <fullName evidence="2">Uncharacterized protein</fullName>
    </submittedName>
</protein>
<dbReference type="KEGG" id="vg:18938218"/>
<dbReference type="EMBL" id="KF938901">
    <property type="protein sequence ID" value="AHL67550.1"/>
    <property type="molecule type" value="Genomic_DNA"/>
</dbReference>
<sequence>MFRLHELNEALDEIETGPQNQSRLSKIKKAIESDYKKGLLEHVDNKEVDLLKVRFEKILNDDLTRVDDIVVELDKYLEDSDNQPYTDVVERLKSELISEQITEQQFLDFARGFFDQNFPIDIFYKQFFKRSPIRQPTMTDLFGEELSDSDTESSSSSSSEEEVSAKEEEEAKLAKVRDRIEQTRVEPRVVQETEPRAKGKVALVKESPVPKQRVPEPKPVADKVFFETMADLTKQDCEFLYKKNAVGERYY</sequence>
<keyword evidence="3" id="KW-1185">Reference proteome</keyword>
<dbReference type="Proteomes" id="UP000110868">
    <property type="component" value="Segment"/>
</dbReference>
<organism evidence="2 3">
    <name type="scientific">Chloriridovirus anopheles1</name>
    <dbReference type="NCBI Taxonomy" id="1465751"/>
    <lineage>
        <taxon>Viruses</taxon>
        <taxon>Varidnaviria</taxon>
        <taxon>Bamfordvirae</taxon>
        <taxon>Nucleocytoviricota</taxon>
        <taxon>Megaviricetes</taxon>
        <taxon>Pimascovirales</taxon>
        <taxon>Pimascovirales incertae sedis</taxon>
        <taxon>Iridoviridae</taxon>
        <taxon>Betairidovirinae</taxon>
        <taxon>Chloriridovirus</taxon>
    </lineage>
</organism>
<evidence type="ECO:0000256" key="1">
    <source>
        <dbReference type="SAM" id="MobiDB-lite"/>
    </source>
</evidence>
<evidence type="ECO:0000313" key="3">
    <source>
        <dbReference type="Proteomes" id="UP000110868"/>
    </source>
</evidence>
<feature type="compositionally biased region" description="Basic and acidic residues" evidence="1">
    <location>
        <begin position="163"/>
        <end position="197"/>
    </location>
</feature>
<dbReference type="GeneID" id="18938218"/>
<dbReference type="OrthoDB" id="5869at10239"/>
<feature type="region of interest" description="Disordered" evidence="1">
    <location>
        <begin position="144"/>
        <end position="216"/>
    </location>
</feature>
<proteinExistence type="predicted"/>
<name>W8QE36_9VIRU</name>
<accession>W8QE36</accession>
<reference evidence="2 3" key="1">
    <citation type="submission" date="2013-12" db="EMBL/GenBank/DDBJ databases">
        <authorList>
            <person name="Tong Y."/>
            <person name="Zhang J."/>
            <person name="Huang Y."/>
            <person name="Li S."/>
            <person name="Pei G."/>
            <person name="Zhang Z."/>
            <person name="Mi Z."/>
            <person name="An X."/>
        </authorList>
    </citation>
    <scope>NUCLEOTIDE SEQUENCE [LARGE SCALE GENOMIC DNA]</scope>
    <source>
        <strain evidence="2">AMIV</strain>
    </source>
</reference>